<dbReference type="PANTHER" id="PTHR37828">
    <property type="entry name" value="GSR2449 PROTEIN"/>
    <property type="match status" value="1"/>
</dbReference>
<dbReference type="STRING" id="762948.HMPREF0733_11496"/>
<dbReference type="EMBL" id="PDEV01000002">
    <property type="protein sequence ID" value="PEN16302.1"/>
    <property type="molecule type" value="Genomic_DNA"/>
</dbReference>
<reference evidence="3" key="4">
    <citation type="submission" date="2020-04" db="EMBL/GenBank/DDBJ databases">
        <title>Deep metagenomics examines the oral microbiome during advanced dental caries in children, revealing novel taxa and co-occurrences with host molecules.</title>
        <authorList>
            <person name="Baker J.L."/>
            <person name="Morton J.T."/>
            <person name="Dinis M."/>
            <person name="Alvarez R."/>
            <person name="Tran N.C."/>
            <person name="Knight R."/>
            <person name="Edlund A."/>
        </authorList>
    </citation>
    <scope>NUCLEOTIDE SEQUENCE</scope>
    <source>
        <strain evidence="3">JCVI_47_bin.4</strain>
    </source>
</reference>
<evidence type="ECO:0000313" key="6">
    <source>
        <dbReference type="EMBL" id="VEJ28904.1"/>
    </source>
</evidence>
<accession>A0A5F0M912</accession>
<proteinExistence type="inferred from homology"/>
<dbReference type="OMA" id="TEWIPIV"/>
<reference evidence="6 9" key="3">
    <citation type="submission" date="2018-12" db="EMBL/GenBank/DDBJ databases">
        <authorList>
            <consortium name="Pathogen Informatics"/>
        </authorList>
    </citation>
    <scope>NUCLEOTIDE SEQUENCE [LARGE SCALE GENOMIC DNA]</scope>
    <source>
        <strain evidence="6 9">NCTC10918</strain>
    </source>
</reference>
<evidence type="ECO:0000313" key="9">
    <source>
        <dbReference type="Proteomes" id="UP000270988"/>
    </source>
</evidence>
<dbReference type="Gene3D" id="3.30.70.1060">
    <property type="entry name" value="Dimeric alpha+beta barrel"/>
    <property type="match status" value="1"/>
</dbReference>
<comment type="similarity">
    <text evidence="1">Belongs to the YciI family.</text>
</comment>
<evidence type="ECO:0000313" key="5">
    <source>
        <dbReference type="EMBL" id="PEN16302.1"/>
    </source>
</evidence>
<dbReference type="AlphaFoldDB" id="A0A2A8D5N6"/>
<dbReference type="GeneID" id="29742656"/>
<feature type="domain" description="YCII-related" evidence="2">
    <location>
        <begin position="9"/>
        <end position="87"/>
    </location>
</feature>
<evidence type="ECO:0000313" key="3">
    <source>
        <dbReference type="EMBL" id="MBF1648578.1"/>
    </source>
</evidence>
<name>A0A2A8D5N6_9MICC</name>
<gene>
    <name evidence="4" type="ORF">B8W87_01060</name>
    <name evidence="5" type="ORF">CRM92_06380</name>
    <name evidence="3" type="ORF">HXO56_00500</name>
    <name evidence="6" type="ORF">NCTC10918_00142</name>
</gene>
<evidence type="ECO:0000256" key="1">
    <source>
        <dbReference type="ARBA" id="ARBA00007689"/>
    </source>
</evidence>
<evidence type="ECO:0000313" key="8">
    <source>
        <dbReference type="Proteomes" id="UP000219947"/>
    </source>
</evidence>
<evidence type="ECO:0000313" key="7">
    <source>
        <dbReference type="Proteomes" id="UP000216195"/>
    </source>
</evidence>
<keyword evidence="8" id="KW-1185">Reference proteome</keyword>
<dbReference type="InterPro" id="IPR011008">
    <property type="entry name" value="Dimeric_a/b-barrel"/>
</dbReference>
<dbReference type="Pfam" id="PF03795">
    <property type="entry name" value="YCII"/>
    <property type="match status" value="1"/>
</dbReference>
<dbReference type="EMBL" id="LR134521">
    <property type="protein sequence ID" value="VEJ28904.1"/>
    <property type="molecule type" value="Genomic_DNA"/>
</dbReference>
<reference evidence="5" key="2">
    <citation type="submission" date="2017-10" db="EMBL/GenBank/DDBJ databases">
        <title>Kefir isolates.</title>
        <authorList>
            <person name="Kim Y."/>
            <person name="Blasche S."/>
        </authorList>
    </citation>
    <scope>NUCLEOTIDE SEQUENCE [LARGE SCALE GENOMIC DNA]</scope>
    <source>
        <strain evidence="5">OG2-2</strain>
    </source>
</reference>
<organism evidence="5 8">
    <name type="scientific">Rothia dentocariosa</name>
    <dbReference type="NCBI Taxonomy" id="2047"/>
    <lineage>
        <taxon>Bacteria</taxon>
        <taxon>Bacillati</taxon>
        <taxon>Actinomycetota</taxon>
        <taxon>Actinomycetes</taxon>
        <taxon>Micrococcales</taxon>
        <taxon>Micrococcaceae</taxon>
        <taxon>Rothia</taxon>
    </lineage>
</organism>
<dbReference type="Proteomes" id="UP000216195">
    <property type="component" value="Unassembled WGS sequence"/>
</dbReference>
<dbReference type="Proteomes" id="UP000219947">
    <property type="component" value="Unassembled WGS sequence"/>
</dbReference>
<protein>
    <submittedName>
        <fullName evidence="6">YciI-like protein</fullName>
    </submittedName>
</protein>
<reference evidence="4 7" key="1">
    <citation type="submission" date="2017-04" db="EMBL/GenBank/DDBJ databases">
        <title>Kefir bacterial isolates.</title>
        <authorList>
            <person name="Kim Y."/>
            <person name="Blasche S."/>
            <person name="Patil K.R."/>
        </authorList>
    </citation>
    <scope>NUCLEOTIDE SEQUENCE [LARGE SCALE GENOMIC DNA]</scope>
    <source>
        <strain evidence="4 7">OG2-1</strain>
    </source>
</reference>
<dbReference type="Proteomes" id="UP000769484">
    <property type="component" value="Unassembled WGS sequence"/>
</dbReference>
<accession>A0A2A8D5N6</accession>
<dbReference type="RefSeq" id="WP_004006185.1">
    <property type="nucleotide sequence ID" value="NZ_CABFMC010000004.1"/>
</dbReference>
<dbReference type="EMBL" id="NCWU01000001">
    <property type="protein sequence ID" value="PAK86949.1"/>
    <property type="molecule type" value="Genomic_DNA"/>
</dbReference>
<dbReference type="PANTHER" id="PTHR37828:SF1">
    <property type="entry name" value="YCII-RELATED DOMAIN-CONTAINING PROTEIN"/>
    <property type="match status" value="1"/>
</dbReference>
<dbReference type="Proteomes" id="UP000270988">
    <property type="component" value="Chromosome"/>
</dbReference>
<evidence type="ECO:0000313" key="4">
    <source>
        <dbReference type="EMBL" id="PAK86949.1"/>
    </source>
</evidence>
<sequence>MAYYVISYVYGDPALQDAHRPAHREYLSTRVQEGTIVVSGPLLKDSVSVGALLIAQVDSFDAAETIVKNDPMKIGGAVESYTIGEWNPVLGSIR</sequence>
<dbReference type="EMBL" id="JABZXJ010000001">
    <property type="protein sequence ID" value="MBF1648578.1"/>
    <property type="molecule type" value="Genomic_DNA"/>
</dbReference>
<dbReference type="InterPro" id="IPR005545">
    <property type="entry name" value="YCII"/>
</dbReference>
<dbReference type="SUPFAM" id="SSF54909">
    <property type="entry name" value="Dimeric alpha+beta barrel"/>
    <property type="match status" value="1"/>
</dbReference>
<evidence type="ECO:0000259" key="2">
    <source>
        <dbReference type="Pfam" id="PF03795"/>
    </source>
</evidence>